<dbReference type="AlphaFoldDB" id="A0A2P2P823"/>
<dbReference type="EMBL" id="GGEC01070388">
    <property type="protein sequence ID" value="MBX50872.1"/>
    <property type="molecule type" value="Transcribed_RNA"/>
</dbReference>
<proteinExistence type="predicted"/>
<protein>
    <submittedName>
        <fullName evidence="1">Uncharacterized protein</fullName>
    </submittedName>
</protein>
<organism evidence="1">
    <name type="scientific">Rhizophora mucronata</name>
    <name type="common">Asiatic mangrove</name>
    <dbReference type="NCBI Taxonomy" id="61149"/>
    <lineage>
        <taxon>Eukaryota</taxon>
        <taxon>Viridiplantae</taxon>
        <taxon>Streptophyta</taxon>
        <taxon>Embryophyta</taxon>
        <taxon>Tracheophyta</taxon>
        <taxon>Spermatophyta</taxon>
        <taxon>Magnoliopsida</taxon>
        <taxon>eudicotyledons</taxon>
        <taxon>Gunneridae</taxon>
        <taxon>Pentapetalae</taxon>
        <taxon>rosids</taxon>
        <taxon>fabids</taxon>
        <taxon>Malpighiales</taxon>
        <taxon>Rhizophoraceae</taxon>
        <taxon>Rhizophora</taxon>
    </lineage>
</organism>
<sequence length="64" mass="7117">MATAISKNLVLARMAVMHVKRCSSQRIPRDISYCMSRHQDANQEIFNCVSVCSGGQSQVPDSFL</sequence>
<evidence type="ECO:0000313" key="1">
    <source>
        <dbReference type="EMBL" id="MBX50872.1"/>
    </source>
</evidence>
<reference evidence="1" key="1">
    <citation type="submission" date="2018-02" db="EMBL/GenBank/DDBJ databases">
        <title>Rhizophora mucronata_Transcriptome.</title>
        <authorList>
            <person name="Meera S.P."/>
            <person name="Sreeshan A."/>
            <person name="Augustine A."/>
        </authorList>
    </citation>
    <scope>NUCLEOTIDE SEQUENCE</scope>
    <source>
        <tissue evidence="1">Leaf</tissue>
    </source>
</reference>
<name>A0A2P2P823_RHIMU</name>
<accession>A0A2P2P823</accession>